<gene>
    <name evidence="5" type="ORF">HJC23_004798</name>
</gene>
<protein>
    <recommendedName>
        <fullName evidence="4">UBC core domain-containing protein</fullName>
    </recommendedName>
</protein>
<evidence type="ECO:0000256" key="3">
    <source>
        <dbReference type="SAM" id="MobiDB-lite"/>
    </source>
</evidence>
<dbReference type="InterPro" id="IPR016135">
    <property type="entry name" value="UBQ-conjugating_enzyme/RWD"/>
</dbReference>
<dbReference type="InterPro" id="IPR000608">
    <property type="entry name" value="UBC"/>
</dbReference>
<sequence length="565" mass="63102">MFSRKRKPTGKTAAKPSKSTPNLPMWPTHLSLNNNESGVGYGGSNADTQRLLAGRKRAEQACDVEDGENTKFLHDAITQMEQWCQGTDGATGEEEEQKTKVTSTLADVFRNQIPTDWNHRAKLYHAALDLTSLLSSKREFVPLLGDPDDVESVVYWLDDFGQQAEQIVKHESTTAANKARKGGGKDIKFANRVVEVRNEAVKMAKLYNGKPEEELTMFSFGERYQGELGPMRFDTVESMDNHYFLKQIPNAPNTLNTRKLFRELAAYRNALPVEYGSSAFCRVINSRLDLLRVMITGPDGSPYANGCFFFDINLPSTYPRVAPKVQFLTTGGGRIRFNPNLHNGGKVCLSLLGTWQGPGWISGELTLLQVLISIQSLILVPDPYFNEPGFEASRGTTQGNACSTRYNANIRQYTIDAAIKSHLSSILKNKNAYPEFEGVMVKHFLEKRSLIEKELKSWAQEDSRLKSQVQSVLELFDRLSAREKEARRGGSRSKHSLDSAAKRPNQPTEPIQLDDSDVEEVIPLAAAGKSEETIEIDLCDDTHDNIKETTKVYKKGGLNDIVDLT</sequence>
<evidence type="ECO:0000256" key="1">
    <source>
        <dbReference type="ARBA" id="ARBA00022679"/>
    </source>
</evidence>
<dbReference type="SUPFAM" id="SSF54495">
    <property type="entry name" value="UBC-like"/>
    <property type="match status" value="1"/>
</dbReference>
<dbReference type="Pfam" id="PF00179">
    <property type="entry name" value="UQ_con"/>
    <property type="match status" value="1"/>
</dbReference>
<dbReference type="CDD" id="cd23810">
    <property type="entry name" value="UBCc_BIRC6"/>
    <property type="match status" value="1"/>
</dbReference>
<proteinExistence type="predicted"/>
<keyword evidence="1" id="KW-0808">Transferase</keyword>
<keyword evidence="2" id="KW-0833">Ubl conjugation pathway</keyword>
<dbReference type="EMBL" id="JABMIG020000097">
    <property type="protein sequence ID" value="KAL3792873.1"/>
    <property type="molecule type" value="Genomic_DNA"/>
</dbReference>
<dbReference type="AlphaFoldDB" id="A0ABD3PY10"/>
<evidence type="ECO:0000313" key="5">
    <source>
        <dbReference type="EMBL" id="KAL3792873.1"/>
    </source>
</evidence>
<dbReference type="SMART" id="SM00212">
    <property type="entry name" value="UBCc"/>
    <property type="match status" value="1"/>
</dbReference>
<dbReference type="Proteomes" id="UP001516023">
    <property type="component" value="Unassembled WGS sequence"/>
</dbReference>
<dbReference type="Gene3D" id="3.10.110.10">
    <property type="entry name" value="Ubiquitin Conjugating Enzyme"/>
    <property type="match status" value="1"/>
</dbReference>
<feature type="domain" description="UBC core" evidence="4">
    <location>
        <begin position="255"/>
        <end position="419"/>
    </location>
</feature>
<accession>A0ABD3PY10</accession>
<reference evidence="5 6" key="1">
    <citation type="journal article" date="2020" name="G3 (Bethesda)">
        <title>Improved Reference Genome for Cyclotella cryptica CCMP332, a Model for Cell Wall Morphogenesis, Salinity Adaptation, and Lipid Production in Diatoms (Bacillariophyta).</title>
        <authorList>
            <person name="Roberts W.R."/>
            <person name="Downey K.M."/>
            <person name="Ruck E.C."/>
            <person name="Traller J.C."/>
            <person name="Alverson A.J."/>
        </authorList>
    </citation>
    <scope>NUCLEOTIDE SEQUENCE [LARGE SCALE GENOMIC DNA]</scope>
    <source>
        <strain evidence="5 6">CCMP332</strain>
    </source>
</reference>
<dbReference type="PROSITE" id="PS50127">
    <property type="entry name" value="UBC_2"/>
    <property type="match status" value="1"/>
</dbReference>
<evidence type="ECO:0000256" key="2">
    <source>
        <dbReference type="ARBA" id="ARBA00022786"/>
    </source>
</evidence>
<dbReference type="GO" id="GO:0016740">
    <property type="term" value="F:transferase activity"/>
    <property type="evidence" value="ECO:0007669"/>
    <property type="project" value="UniProtKB-KW"/>
</dbReference>
<evidence type="ECO:0000313" key="6">
    <source>
        <dbReference type="Proteomes" id="UP001516023"/>
    </source>
</evidence>
<feature type="region of interest" description="Disordered" evidence="3">
    <location>
        <begin position="1"/>
        <end position="37"/>
    </location>
</feature>
<name>A0ABD3PY10_9STRA</name>
<feature type="region of interest" description="Disordered" evidence="3">
    <location>
        <begin position="484"/>
        <end position="517"/>
    </location>
</feature>
<dbReference type="PANTHER" id="PTHR46116">
    <property type="entry name" value="(E3-INDEPENDENT) E2 UBIQUITIN-CONJUGATING ENZYME"/>
    <property type="match status" value="1"/>
</dbReference>
<organism evidence="5 6">
    <name type="scientific">Cyclotella cryptica</name>
    <dbReference type="NCBI Taxonomy" id="29204"/>
    <lineage>
        <taxon>Eukaryota</taxon>
        <taxon>Sar</taxon>
        <taxon>Stramenopiles</taxon>
        <taxon>Ochrophyta</taxon>
        <taxon>Bacillariophyta</taxon>
        <taxon>Coscinodiscophyceae</taxon>
        <taxon>Thalassiosirophycidae</taxon>
        <taxon>Stephanodiscales</taxon>
        <taxon>Stephanodiscaceae</taxon>
        <taxon>Cyclotella</taxon>
    </lineage>
</organism>
<evidence type="ECO:0000259" key="4">
    <source>
        <dbReference type="PROSITE" id="PS50127"/>
    </source>
</evidence>
<keyword evidence="6" id="KW-1185">Reference proteome</keyword>
<comment type="caution">
    <text evidence="5">The sequence shown here is derived from an EMBL/GenBank/DDBJ whole genome shotgun (WGS) entry which is preliminary data.</text>
</comment>